<keyword evidence="3" id="KW-1185">Reference proteome</keyword>
<name>A0AAV7MXP6_PLEWA</name>
<reference evidence="2" key="1">
    <citation type="journal article" date="2022" name="bioRxiv">
        <title>Sequencing and chromosome-scale assembly of the giantPleurodeles waltlgenome.</title>
        <authorList>
            <person name="Brown T."/>
            <person name="Elewa A."/>
            <person name="Iarovenko S."/>
            <person name="Subramanian E."/>
            <person name="Araus A.J."/>
            <person name="Petzold A."/>
            <person name="Susuki M."/>
            <person name="Suzuki K.-i.T."/>
            <person name="Hayashi T."/>
            <person name="Toyoda A."/>
            <person name="Oliveira C."/>
            <person name="Osipova E."/>
            <person name="Leigh N.D."/>
            <person name="Simon A."/>
            <person name="Yun M.H."/>
        </authorList>
    </citation>
    <scope>NUCLEOTIDE SEQUENCE</scope>
    <source>
        <strain evidence="2">20211129_DDA</strain>
        <tissue evidence="2">Liver</tissue>
    </source>
</reference>
<evidence type="ECO:0000313" key="3">
    <source>
        <dbReference type="Proteomes" id="UP001066276"/>
    </source>
</evidence>
<dbReference type="AlphaFoldDB" id="A0AAV7MXP6"/>
<sequence length="127" mass="14086">MHRCKVSDGSGVKTGKYTLQNQYPPPLSATEGKAVPHYHMTPGFHTVADTEWGRAHSSPSERGETRELQTTVEDCAATGLGTGTAVPEAFFSIAELNLAQEYDLPDRDKQRSYRQLGLEMPKRKNYS</sequence>
<proteinExistence type="predicted"/>
<evidence type="ECO:0000313" key="2">
    <source>
        <dbReference type="EMBL" id="KAJ1107992.1"/>
    </source>
</evidence>
<evidence type="ECO:0000256" key="1">
    <source>
        <dbReference type="SAM" id="MobiDB-lite"/>
    </source>
</evidence>
<comment type="caution">
    <text evidence="2">The sequence shown here is derived from an EMBL/GenBank/DDBJ whole genome shotgun (WGS) entry which is preliminary data.</text>
</comment>
<protein>
    <submittedName>
        <fullName evidence="2">Uncharacterized protein</fullName>
    </submittedName>
</protein>
<dbReference type="Proteomes" id="UP001066276">
    <property type="component" value="Chromosome 9"/>
</dbReference>
<organism evidence="2 3">
    <name type="scientific">Pleurodeles waltl</name>
    <name type="common">Iberian ribbed newt</name>
    <dbReference type="NCBI Taxonomy" id="8319"/>
    <lineage>
        <taxon>Eukaryota</taxon>
        <taxon>Metazoa</taxon>
        <taxon>Chordata</taxon>
        <taxon>Craniata</taxon>
        <taxon>Vertebrata</taxon>
        <taxon>Euteleostomi</taxon>
        <taxon>Amphibia</taxon>
        <taxon>Batrachia</taxon>
        <taxon>Caudata</taxon>
        <taxon>Salamandroidea</taxon>
        <taxon>Salamandridae</taxon>
        <taxon>Pleurodelinae</taxon>
        <taxon>Pleurodeles</taxon>
    </lineage>
</organism>
<feature type="region of interest" description="Disordered" evidence="1">
    <location>
        <begin position="105"/>
        <end position="127"/>
    </location>
</feature>
<dbReference type="EMBL" id="JANPWB010000013">
    <property type="protein sequence ID" value="KAJ1107992.1"/>
    <property type="molecule type" value="Genomic_DNA"/>
</dbReference>
<gene>
    <name evidence="2" type="ORF">NDU88_005377</name>
</gene>
<accession>A0AAV7MXP6</accession>
<feature type="region of interest" description="Disordered" evidence="1">
    <location>
        <begin position="1"/>
        <end position="35"/>
    </location>
</feature>